<evidence type="ECO:0000313" key="12">
    <source>
        <dbReference type="RefSeq" id="XP_008485902.2"/>
    </source>
</evidence>
<dbReference type="STRING" id="121845.A0A1S3DQH1"/>
<dbReference type="InterPro" id="IPR042618">
    <property type="entry name" value="IQCG"/>
</dbReference>
<dbReference type="PANTHER" id="PTHR14871">
    <property type="entry name" value="DYNEIN REGULATORY COMPLEX PROTEIN 9"/>
    <property type="match status" value="1"/>
</dbReference>
<dbReference type="SMART" id="SM00015">
    <property type="entry name" value="IQ"/>
    <property type="match status" value="1"/>
</dbReference>
<keyword evidence="6" id="KW-0969">Cilium</keyword>
<keyword evidence="5" id="KW-0282">Flagellum</keyword>
<protein>
    <recommendedName>
        <fullName evidence="3">Dynein regulatory complex protein 9</fullName>
    </recommendedName>
    <alternativeName>
        <fullName evidence="9">IQ domain-containing protein G</fullName>
    </alternativeName>
</protein>
<evidence type="ECO:0000256" key="1">
    <source>
        <dbReference type="ARBA" id="ARBA00004611"/>
    </source>
</evidence>
<dbReference type="InterPro" id="IPR000048">
    <property type="entry name" value="IQ_motif_EF-hand-BS"/>
</dbReference>
<evidence type="ECO:0000256" key="9">
    <source>
        <dbReference type="ARBA" id="ARBA00032183"/>
    </source>
</evidence>
<reference evidence="12" key="1">
    <citation type="submission" date="2025-08" db="UniProtKB">
        <authorList>
            <consortium name="RefSeq"/>
        </authorList>
    </citation>
    <scope>IDENTIFICATION</scope>
</reference>
<dbReference type="GeneID" id="103522581"/>
<evidence type="ECO:0000313" key="11">
    <source>
        <dbReference type="Proteomes" id="UP000079169"/>
    </source>
</evidence>
<dbReference type="PANTHER" id="PTHR14871:SF1">
    <property type="entry name" value="DYNEIN REGULATORY COMPLEX PROTEIN 9"/>
    <property type="match status" value="1"/>
</dbReference>
<dbReference type="Proteomes" id="UP000079169">
    <property type="component" value="Unplaced"/>
</dbReference>
<organism evidence="11 12">
    <name type="scientific">Diaphorina citri</name>
    <name type="common">Asian citrus psyllid</name>
    <dbReference type="NCBI Taxonomy" id="121845"/>
    <lineage>
        <taxon>Eukaryota</taxon>
        <taxon>Metazoa</taxon>
        <taxon>Ecdysozoa</taxon>
        <taxon>Arthropoda</taxon>
        <taxon>Hexapoda</taxon>
        <taxon>Insecta</taxon>
        <taxon>Pterygota</taxon>
        <taxon>Neoptera</taxon>
        <taxon>Paraneoptera</taxon>
        <taxon>Hemiptera</taxon>
        <taxon>Sternorrhyncha</taxon>
        <taxon>Psylloidea</taxon>
        <taxon>Psyllidae</taxon>
        <taxon>Diaphorininae</taxon>
        <taxon>Diaphorina</taxon>
    </lineage>
</organism>
<keyword evidence="10" id="KW-0175">Coiled coil</keyword>
<sequence length="308" mass="36523">MEKQDTAYIVTLLQDCLTKVEIISDLTDLRHPNLKDQKKALQHVLQSTMKEIQETGTFSTLRKIATDFSAEEAARKAKISTTLAEAQKAKPKKPRKAQMVEILNRSVRKLIATNKEKHETDLELANLMDDREDKLTLKDIQVNYYSKWYQAKTEQNIYLINKKQAQHQQNILDTTQHIEQEHRVANEIMNFLRKSVQDLNDQLDWWKQKYENDLEQKEIKLKMVTLERDQQLEKLEELTRVYNERKAEIEDYEAIKAEIKRQQDFESYQNQMATKIQAWWRGVMVRRHLGPFKDLARKPKAKIVKAKK</sequence>
<dbReference type="Pfam" id="PF00612">
    <property type="entry name" value="IQ"/>
    <property type="match status" value="1"/>
</dbReference>
<evidence type="ECO:0000256" key="10">
    <source>
        <dbReference type="SAM" id="Coils"/>
    </source>
</evidence>
<evidence type="ECO:0000256" key="2">
    <source>
        <dbReference type="ARBA" id="ARBA00008222"/>
    </source>
</evidence>
<name>A0A1S3DQH1_DIACI</name>
<dbReference type="CDD" id="cd23766">
    <property type="entry name" value="IQCG"/>
    <property type="match status" value="1"/>
</dbReference>
<dbReference type="RefSeq" id="XP_008485902.2">
    <property type="nucleotide sequence ID" value="XM_008487680.3"/>
</dbReference>
<keyword evidence="8" id="KW-0966">Cell projection</keyword>
<comment type="similarity">
    <text evidence="2">Belongs to the DRC9 family.</text>
</comment>
<gene>
    <name evidence="12" type="primary">LOC103522581</name>
</gene>
<dbReference type="PaxDb" id="121845-A0A1S3DQH1"/>
<dbReference type="AlphaFoldDB" id="A0A1S3DQH1"/>
<comment type="subcellular location">
    <subcellularLocation>
        <location evidence="1">Cytoplasm</location>
        <location evidence="1">Cytoskeleton</location>
        <location evidence="1">Flagellum axoneme</location>
    </subcellularLocation>
</comment>
<evidence type="ECO:0000256" key="5">
    <source>
        <dbReference type="ARBA" id="ARBA00022846"/>
    </source>
</evidence>
<dbReference type="OMA" id="QHNHIKS"/>
<dbReference type="KEGG" id="dci:103522581"/>
<keyword evidence="7" id="KW-0206">Cytoskeleton</keyword>
<evidence type="ECO:0000256" key="4">
    <source>
        <dbReference type="ARBA" id="ARBA00022490"/>
    </source>
</evidence>
<proteinExistence type="inferred from homology"/>
<dbReference type="GO" id="GO:0044782">
    <property type="term" value="P:cilium organization"/>
    <property type="evidence" value="ECO:0007669"/>
    <property type="project" value="TreeGrafter"/>
</dbReference>
<keyword evidence="4" id="KW-0963">Cytoplasm</keyword>
<feature type="coiled-coil region" evidence="10">
    <location>
        <begin position="189"/>
        <end position="262"/>
    </location>
</feature>
<evidence type="ECO:0000256" key="8">
    <source>
        <dbReference type="ARBA" id="ARBA00023273"/>
    </source>
</evidence>
<keyword evidence="11" id="KW-1185">Reference proteome</keyword>
<accession>A0A1S3DQH1</accession>
<dbReference type="GO" id="GO:0005737">
    <property type="term" value="C:cytoplasm"/>
    <property type="evidence" value="ECO:0007669"/>
    <property type="project" value="TreeGrafter"/>
</dbReference>
<evidence type="ECO:0000256" key="6">
    <source>
        <dbReference type="ARBA" id="ARBA00023069"/>
    </source>
</evidence>
<evidence type="ECO:0000256" key="3">
    <source>
        <dbReference type="ARBA" id="ARBA00013738"/>
    </source>
</evidence>
<evidence type="ECO:0000256" key="7">
    <source>
        <dbReference type="ARBA" id="ARBA00023212"/>
    </source>
</evidence>
<dbReference type="PROSITE" id="PS50096">
    <property type="entry name" value="IQ"/>
    <property type="match status" value="1"/>
</dbReference>
<dbReference type="GO" id="GO:0031514">
    <property type="term" value="C:motile cilium"/>
    <property type="evidence" value="ECO:0007669"/>
    <property type="project" value="TreeGrafter"/>
</dbReference>